<evidence type="ECO:0000256" key="2">
    <source>
        <dbReference type="ARBA" id="ARBA00010447"/>
    </source>
</evidence>
<organism evidence="8 9">
    <name type="scientific">Perkinsus olseni</name>
    <name type="common">Perkinsus atlanticus</name>
    <dbReference type="NCBI Taxonomy" id="32597"/>
    <lineage>
        <taxon>Eukaryota</taxon>
        <taxon>Sar</taxon>
        <taxon>Alveolata</taxon>
        <taxon>Perkinsozoa</taxon>
        <taxon>Perkinsea</taxon>
        <taxon>Perkinsida</taxon>
        <taxon>Perkinsidae</taxon>
        <taxon>Perkinsus</taxon>
    </lineage>
</organism>
<dbReference type="Gene3D" id="3.40.640.10">
    <property type="entry name" value="Type I PLP-dependent aspartate aminotransferase-like (Major domain)"/>
    <property type="match status" value="1"/>
</dbReference>
<dbReference type="InterPro" id="IPR020578">
    <property type="entry name" value="Aminotrans_V_PyrdxlP_BS"/>
</dbReference>
<keyword evidence="6" id="KW-0472">Membrane</keyword>
<comment type="catalytic activity">
    <reaction evidence="4">
        <text>(sulfur carrier)-H + L-cysteine = (sulfur carrier)-SH + L-alanine</text>
        <dbReference type="Rhea" id="RHEA:43892"/>
        <dbReference type="Rhea" id="RHEA-COMP:14737"/>
        <dbReference type="Rhea" id="RHEA-COMP:14739"/>
        <dbReference type="ChEBI" id="CHEBI:29917"/>
        <dbReference type="ChEBI" id="CHEBI:35235"/>
        <dbReference type="ChEBI" id="CHEBI:57972"/>
        <dbReference type="ChEBI" id="CHEBI:64428"/>
        <dbReference type="EC" id="2.8.1.7"/>
    </reaction>
</comment>
<dbReference type="AlphaFoldDB" id="A0A7J6P441"/>
<dbReference type="SUPFAM" id="SSF53383">
    <property type="entry name" value="PLP-dependent transferases"/>
    <property type="match status" value="1"/>
</dbReference>
<evidence type="ECO:0000259" key="7">
    <source>
        <dbReference type="Pfam" id="PF00266"/>
    </source>
</evidence>
<dbReference type="InterPro" id="IPR015422">
    <property type="entry name" value="PyrdxlP-dep_Trfase_small"/>
</dbReference>
<dbReference type="InterPro" id="IPR000192">
    <property type="entry name" value="Aminotrans_V_dom"/>
</dbReference>
<protein>
    <recommendedName>
        <fullName evidence="7">Aminotransferase class V domain-containing protein</fullName>
    </recommendedName>
</protein>
<keyword evidence="6" id="KW-0812">Transmembrane</keyword>
<comment type="cofactor">
    <cofactor evidence="1 5">
        <name>pyridoxal 5'-phosphate</name>
        <dbReference type="ChEBI" id="CHEBI:597326"/>
    </cofactor>
</comment>
<dbReference type="EMBL" id="JABANP010000090">
    <property type="protein sequence ID" value="KAF4690889.1"/>
    <property type="molecule type" value="Genomic_DNA"/>
</dbReference>
<dbReference type="Pfam" id="PF00266">
    <property type="entry name" value="Aminotran_5"/>
    <property type="match status" value="1"/>
</dbReference>
<dbReference type="PANTHER" id="PTHR43586:SF8">
    <property type="entry name" value="CYSTEINE DESULFURASE 1, CHLOROPLASTIC"/>
    <property type="match status" value="1"/>
</dbReference>
<reference evidence="8 9" key="1">
    <citation type="submission" date="2020-04" db="EMBL/GenBank/DDBJ databases">
        <title>Perkinsus olseni comparative genomics.</title>
        <authorList>
            <person name="Bogema D.R."/>
        </authorList>
    </citation>
    <scope>NUCLEOTIDE SEQUENCE [LARGE SCALE GENOMIC DNA]</scope>
    <source>
        <strain evidence="8">00978-12</strain>
    </source>
</reference>
<feature type="domain" description="Aminotransferase class V" evidence="7">
    <location>
        <begin position="100"/>
        <end position="425"/>
    </location>
</feature>
<feature type="transmembrane region" description="Helical" evidence="6">
    <location>
        <begin position="67"/>
        <end position="87"/>
    </location>
</feature>
<dbReference type="Gene3D" id="3.90.1150.10">
    <property type="entry name" value="Aspartate Aminotransferase, domain 1"/>
    <property type="match status" value="1"/>
</dbReference>
<evidence type="ECO:0000313" key="8">
    <source>
        <dbReference type="EMBL" id="KAF4690889.1"/>
    </source>
</evidence>
<comment type="caution">
    <text evidence="8">The sequence shown here is derived from an EMBL/GenBank/DDBJ whole genome shotgun (WGS) entry which is preliminary data.</text>
</comment>
<dbReference type="Proteomes" id="UP000541610">
    <property type="component" value="Unassembled WGS sequence"/>
</dbReference>
<sequence length="608" mass="66610">MAFRSRSRGVVVATIFGWALIATLVVSSFFLAPSRVHSTAVLPARSGVRYHPNLRFRSSPRGGGGFGYGLGSLAFIALIGVAARAALRKDFPYFTNQQLTYLDSAATSQKPQVVLDSMDHFYANTNSNVHRSAHLAAERATEALEKSRETMAKFIGAKGIEGLVITSGATDGLNRLAGMAARNGLLRDGKVLVTEMDHHSNILPWSTACPTTEMVKIDQNTADIDMKDLASKLDGRVKVVSFVHVSHVTGHEADVEAIRKLVRSRAPRALIVLDCTQSVPHQEINVEELGVDAIVFSSHKMFGPTGVGVLWLSPRALKVLPLPATTGGGALEDIDDDLNIRYTDSPWRYEPGTPPLAEAVGMAAAAQYIMDHREEIRENEEELLSITLDEVSKIPCRTLGGPQANRGAPIVSMTFDGVYPNDIELEIVADRENGVITESIACPKTRDQNAFTAGFNLYTGHDGSVGKLGSLGDHTENPDKNYRFMYTNPPDNTGSDPLRNIDQSTFAHILDRVPEFEGYLTTDEYDMSKLGIVMEGMKDFCPLLGAAVKKMFDTFPNMCQAYSIIAKEAVDVARDEEWTFQRQKIPTKEYIARASIEMHAVSRTLVYP</sequence>
<evidence type="ECO:0000256" key="4">
    <source>
        <dbReference type="ARBA" id="ARBA00050776"/>
    </source>
</evidence>
<dbReference type="GO" id="GO:0031071">
    <property type="term" value="F:cysteine desulfurase activity"/>
    <property type="evidence" value="ECO:0007669"/>
    <property type="project" value="UniProtKB-EC"/>
</dbReference>
<evidence type="ECO:0000256" key="1">
    <source>
        <dbReference type="ARBA" id="ARBA00001933"/>
    </source>
</evidence>
<keyword evidence="3" id="KW-0663">Pyridoxal phosphate</keyword>
<keyword evidence="6" id="KW-1133">Transmembrane helix</keyword>
<dbReference type="PROSITE" id="PS00595">
    <property type="entry name" value="AA_TRANSFER_CLASS_5"/>
    <property type="match status" value="1"/>
</dbReference>
<accession>A0A7J6P441</accession>
<dbReference type="PANTHER" id="PTHR43586">
    <property type="entry name" value="CYSTEINE DESULFURASE"/>
    <property type="match status" value="1"/>
</dbReference>
<gene>
    <name evidence="8" type="ORF">FOZ60_016724</name>
</gene>
<dbReference type="InterPro" id="IPR015421">
    <property type="entry name" value="PyrdxlP-dep_Trfase_major"/>
</dbReference>
<evidence type="ECO:0000256" key="5">
    <source>
        <dbReference type="RuleBase" id="RU004504"/>
    </source>
</evidence>
<comment type="similarity">
    <text evidence="2">Belongs to the class-V pyridoxal-phosphate-dependent aminotransferase family. Csd subfamily.</text>
</comment>
<evidence type="ECO:0000256" key="3">
    <source>
        <dbReference type="ARBA" id="ARBA00022898"/>
    </source>
</evidence>
<dbReference type="InterPro" id="IPR015424">
    <property type="entry name" value="PyrdxlP-dep_Trfase"/>
</dbReference>
<proteinExistence type="inferred from homology"/>
<evidence type="ECO:0000256" key="6">
    <source>
        <dbReference type="SAM" id="Phobius"/>
    </source>
</evidence>
<name>A0A7J6P441_PEROL</name>
<evidence type="ECO:0000313" key="9">
    <source>
        <dbReference type="Proteomes" id="UP000541610"/>
    </source>
</evidence>
<dbReference type="OrthoDB" id="420046at2759"/>